<gene>
    <name evidence="8" type="ORF">K444DRAFT_545530</name>
</gene>
<feature type="transmembrane region" description="Helical" evidence="6">
    <location>
        <begin position="139"/>
        <end position="158"/>
    </location>
</feature>
<dbReference type="Proteomes" id="UP000235371">
    <property type="component" value="Unassembled WGS sequence"/>
</dbReference>
<comment type="similarity">
    <text evidence="2">Belongs to the major facilitator superfamily. Sugar transporter (TC 2.A.1.1) family.</text>
</comment>
<dbReference type="Gene3D" id="1.20.1250.20">
    <property type="entry name" value="MFS general substrate transporter like domains"/>
    <property type="match status" value="1"/>
</dbReference>
<dbReference type="PANTHER" id="PTHR48022:SF28">
    <property type="entry name" value="MAJOR FACILITATOR SUPERFAMILY (MFS) PROFILE DOMAIN-CONTAINING PROTEIN-RELATED"/>
    <property type="match status" value="1"/>
</dbReference>
<accession>A0A2J6SM31</accession>
<dbReference type="EMBL" id="KZ613912">
    <property type="protein sequence ID" value="PMD51824.1"/>
    <property type="molecule type" value="Genomic_DNA"/>
</dbReference>
<keyword evidence="3 6" id="KW-0812">Transmembrane</keyword>
<feature type="non-terminal residue" evidence="8">
    <location>
        <position position="1"/>
    </location>
</feature>
<dbReference type="InterPro" id="IPR050360">
    <property type="entry name" value="MFS_Sugar_Transporters"/>
</dbReference>
<keyword evidence="5 6" id="KW-0472">Membrane</keyword>
<evidence type="ECO:0000256" key="3">
    <source>
        <dbReference type="ARBA" id="ARBA00022692"/>
    </source>
</evidence>
<dbReference type="GeneID" id="36584219"/>
<comment type="subcellular location">
    <subcellularLocation>
        <location evidence="1">Membrane</location>
        <topology evidence="1">Multi-pass membrane protein</topology>
    </subcellularLocation>
</comment>
<dbReference type="GO" id="GO:0005351">
    <property type="term" value="F:carbohydrate:proton symporter activity"/>
    <property type="evidence" value="ECO:0007669"/>
    <property type="project" value="TreeGrafter"/>
</dbReference>
<dbReference type="SUPFAM" id="SSF103473">
    <property type="entry name" value="MFS general substrate transporter"/>
    <property type="match status" value="1"/>
</dbReference>
<dbReference type="AlphaFoldDB" id="A0A2J6SM31"/>
<evidence type="ECO:0000256" key="5">
    <source>
        <dbReference type="ARBA" id="ARBA00023136"/>
    </source>
</evidence>
<dbReference type="InterPro" id="IPR005828">
    <property type="entry name" value="MFS_sugar_transport-like"/>
</dbReference>
<feature type="transmembrane region" description="Helical" evidence="6">
    <location>
        <begin position="89"/>
        <end position="108"/>
    </location>
</feature>
<reference evidence="8 9" key="1">
    <citation type="submission" date="2016-04" db="EMBL/GenBank/DDBJ databases">
        <title>A degradative enzymes factory behind the ericoid mycorrhizal symbiosis.</title>
        <authorList>
            <consortium name="DOE Joint Genome Institute"/>
            <person name="Martino E."/>
            <person name="Morin E."/>
            <person name="Grelet G."/>
            <person name="Kuo A."/>
            <person name="Kohler A."/>
            <person name="Daghino S."/>
            <person name="Barry K."/>
            <person name="Choi C."/>
            <person name="Cichocki N."/>
            <person name="Clum A."/>
            <person name="Copeland A."/>
            <person name="Hainaut M."/>
            <person name="Haridas S."/>
            <person name="Labutti K."/>
            <person name="Lindquist E."/>
            <person name="Lipzen A."/>
            <person name="Khouja H.-R."/>
            <person name="Murat C."/>
            <person name="Ohm R."/>
            <person name="Olson A."/>
            <person name="Spatafora J."/>
            <person name="Veneault-Fourrey C."/>
            <person name="Henrissat B."/>
            <person name="Grigoriev I."/>
            <person name="Martin F."/>
            <person name="Perotto S."/>
        </authorList>
    </citation>
    <scope>NUCLEOTIDE SEQUENCE [LARGE SCALE GENOMIC DNA]</scope>
    <source>
        <strain evidence="8 9">E</strain>
    </source>
</reference>
<protein>
    <submittedName>
        <fullName evidence="8">General substrate transporter</fullName>
    </submittedName>
</protein>
<evidence type="ECO:0000256" key="4">
    <source>
        <dbReference type="ARBA" id="ARBA00022989"/>
    </source>
</evidence>
<feature type="transmembrane region" description="Helical" evidence="6">
    <location>
        <begin position="32"/>
        <end position="58"/>
    </location>
</feature>
<evidence type="ECO:0000313" key="9">
    <source>
        <dbReference type="Proteomes" id="UP000235371"/>
    </source>
</evidence>
<dbReference type="GO" id="GO:0016020">
    <property type="term" value="C:membrane"/>
    <property type="evidence" value="ECO:0007669"/>
    <property type="project" value="UniProtKB-SubCell"/>
</dbReference>
<keyword evidence="9" id="KW-1185">Reference proteome</keyword>
<evidence type="ECO:0000256" key="1">
    <source>
        <dbReference type="ARBA" id="ARBA00004141"/>
    </source>
</evidence>
<evidence type="ECO:0000259" key="7">
    <source>
        <dbReference type="PROSITE" id="PS50850"/>
    </source>
</evidence>
<dbReference type="InParanoid" id="A0A2J6SM31"/>
<dbReference type="Pfam" id="PF00083">
    <property type="entry name" value="Sugar_tr"/>
    <property type="match status" value="1"/>
</dbReference>
<dbReference type="OrthoDB" id="6133115at2759"/>
<dbReference type="PANTHER" id="PTHR48022">
    <property type="entry name" value="PLASTIDIC GLUCOSE TRANSPORTER 4"/>
    <property type="match status" value="1"/>
</dbReference>
<dbReference type="RefSeq" id="XP_024728728.1">
    <property type="nucleotide sequence ID" value="XM_024876140.1"/>
</dbReference>
<evidence type="ECO:0000256" key="2">
    <source>
        <dbReference type="ARBA" id="ARBA00010992"/>
    </source>
</evidence>
<sequence length="161" mass="17774">LQAIITSIYDIGDEAGALLNFFFGEQLGRKNMIIAGGTNMIVGTVLLGSSTTLAQLLFRRIVTGIGNGFNSSTMPMYQYKMCKPSNRGILLNMQGTVTIIGLCIAYWLDFGLSFAKGPIQGRLPISFQAFLSGQWRSSAAEHCSCLALWVCIFAFPWFRYY</sequence>
<name>A0A2J6SM31_9HELO</name>
<dbReference type="PROSITE" id="PS50850">
    <property type="entry name" value="MFS"/>
    <property type="match status" value="1"/>
</dbReference>
<proteinExistence type="inferred from homology"/>
<keyword evidence="4 6" id="KW-1133">Transmembrane helix</keyword>
<organism evidence="8 9">
    <name type="scientific">Hyaloscypha bicolor E</name>
    <dbReference type="NCBI Taxonomy" id="1095630"/>
    <lineage>
        <taxon>Eukaryota</taxon>
        <taxon>Fungi</taxon>
        <taxon>Dikarya</taxon>
        <taxon>Ascomycota</taxon>
        <taxon>Pezizomycotina</taxon>
        <taxon>Leotiomycetes</taxon>
        <taxon>Helotiales</taxon>
        <taxon>Hyaloscyphaceae</taxon>
        <taxon>Hyaloscypha</taxon>
        <taxon>Hyaloscypha bicolor</taxon>
    </lineage>
</organism>
<feature type="domain" description="Major facilitator superfamily (MFS) profile" evidence="7">
    <location>
        <begin position="1"/>
        <end position="161"/>
    </location>
</feature>
<evidence type="ECO:0000256" key="6">
    <source>
        <dbReference type="SAM" id="Phobius"/>
    </source>
</evidence>
<dbReference type="InterPro" id="IPR020846">
    <property type="entry name" value="MFS_dom"/>
</dbReference>
<evidence type="ECO:0000313" key="8">
    <source>
        <dbReference type="EMBL" id="PMD51824.1"/>
    </source>
</evidence>
<dbReference type="InterPro" id="IPR036259">
    <property type="entry name" value="MFS_trans_sf"/>
</dbReference>